<organism evidence="3 4">
    <name type="scientific">Pseudozyma flocculosa PF-1</name>
    <dbReference type="NCBI Taxonomy" id="1277687"/>
    <lineage>
        <taxon>Eukaryota</taxon>
        <taxon>Fungi</taxon>
        <taxon>Dikarya</taxon>
        <taxon>Basidiomycota</taxon>
        <taxon>Ustilaginomycotina</taxon>
        <taxon>Ustilaginomycetes</taxon>
        <taxon>Ustilaginales</taxon>
        <taxon>Ustilaginaceae</taxon>
        <taxon>Pseudozyma</taxon>
    </lineage>
</organism>
<feature type="compositionally biased region" description="Polar residues" evidence="1">
    <location>
        <begin position="554"/>
        <end position="564"/>
    </location>
</feature>
<dbReference type="EMBL" id="KE361646">
    <property type="protein sequence ID" value="EPQ26229.1"/>
    <property type="molecule type" value="Genomic_DNA"/>
</dbReference>
<feature type="compositionally biased region" description="Polar residues" evidence="1">
    <location>
        <begin position="604"/>
        <end position="613"/>
    </location>
</feature>
<feature type="region of interest" description="Disordered" evidence="1">
    <location>
        <begin position="537"/>
        <end position="573"/>
    </location>
</feature>
<reference evidence="3 4" key="1">
    <citation type="journal article" date="2013" name="Plant Cell">
        <title>The transition from a phytopathogenic smut ancestor to an anamorphic biocontrol agent deciphered by comparative whole-genome analysis.</title>
        <authorList>
            <person name="Lefebvre F."/>
            <person name="Joly D.L."/>
            <person name="Labbe C."/>
            <person name="Teichmann B."/>
            <person name="Linning R."/>
            <person name="Belzile F."/>
            <person name="Bakkeren G."/>
            <person name="Belanger R.R."/>
        </authorList>
    </citation>
    <scope>NUCLEOTIDE SEQUENCE [LARGE SCALE GENOMIC DNA]</scope>
    <source>
        <strain evidence="3 4">PF-1</strain>
    </source>
</reference>
<sequence>MAYRALHERFDLPPPPAKSIYATIRPHDWQRAWLPDFTTAEDPVGALQHFLYRLFHIDLANAVWIQAKVLSILCIILLVAMILILARRYHERSLWFFRFQRRSNGTLVIPNTVISFTVMLLFYCLLCTAINWVLVAFGPHGARPNHIQLWVSLIWIPLALGAYLYLIGITLARPNALESLSPQHGRPKSLAVRLGITPMVFNIGFMFAPLLHVAAILGPSIRSDQHWQRALDKFDAWQHRWAGSTDRQLSREMLLEAQDIWYEVLHSCYQLCVSFSIWTVTGAGIGLALAFSGGRLALLIHNQIKTMRSLKTLRSLHETAAAEAIAQPGAKAEVKLRRARRKSGKVRRHRDLTFASAVDALRRRWATTPSEESHGTDTEDYEESQTESMFFSAAQLEEQDTPAPNFFPAVKPSTFHRPPKVTAQKGQRAQRRYLERFLADLMVQICGIVVGCFVYAGISLLMAIQWYACWEANRGDRVLTMGLLGIDYGLIMCGTMVFACILGRTYEPVLTGLVNSGQPDEAKAAAAAAAGDLNARSGGAGNGRARNHRWAWGQRSSTAAQARSQDGGLPARGRRSLADHISLEMTPRPFCEEQLAEGDGEGSDTGTLASTKSVAKDRCRRKSSARDLAIPDARLKNSSDDEGDNMSNRSSSMLPDSPSSGIMVSKTVTTRYEHADSVVGEIDVYQADEASNDDPAQTRPDSPSRARLGTPAVVFGAIGISPPSPTLPSGRGRNHLYSLKAISPAERTSFD</sequence>
<feature type="transmembrane region" description="Helical" evidence="2">
    <location>
        <begin position="147"/>
        <end position="169"/>
    </location>
</feature>
<keyword evidence="2" id="KW-1133">Transmembrane helix</keyword>
<feature type="transmembrane region" description="Helical" evidence="2">
    <location>
        <begin position="441"/>
        <end position="467"/>
    </location>
</feature>
<dbReference type="KEGG" id="pfp:PFL1_06164"/>
<protein>
    <submittedName>
        <fullName evidence="3">Uncharacterized protein</fullName>
    </submittedName>
</protein>
<dbReference type="AlphaFoldDB" id="A0A061H229"/>
<dbReference type="RefSeq" id="XP_007881894.1">
    <property type="nucleotide sequence ID" value="XM_007883703.1"/>
</dbReference>
<dbReference type="OrthoDB" id="3365284at2759"/>
<feature type="transmembrane region" description="Helical" evidence="2">
    <location>
        <begin position="190"/>
        <end position="217"/>
    </location>
</feature>
<gene>
    <name evidence="3" type="ORF">PFL1_06164</name>
</gene>
<feature type="transmembrane region" description="Helical" evidence="2">
    <location>
        <begin position="107"/>
        <end position="135"/>
    </location>
</feature>
<dbReference type="GeneID" id="19320243"/>
<evidence type="ECO:0000256" key="1">
    <source>
        <dbReference type="SAM" id="MobiDB-lite"/>
    </source>
</evidence>
<feature type="region of interest" description="Disordered" evidence="1">
    <location>
        <begin position="685"/>
        <end position="751"/>
    </location>
</feature>
<evidence type="ECO:0000256" key="2">
    <source>
        <dbReference type="SAM" id="Phobius"/>
    </source>
</evidence>
<name>A0A061H229_9BASI</name>
<feature type="region of interest" description="Disordered" evidence="1">
    <location>
        <begin position="594"/>
        <end position="662"/>
    </location>
</feature>
<feature type="transmembrane region" description="Helical" evidence="2">
    <location>
        <begin position="63"/>
        <end position="86"/>
    </location>
</feature>
<feature type="compositionally biased region" description="Low complexity" evidence="1">
    <location>
        <begin position="646"/>
        <end position="660"/>
    </location>
</feature>
<feature type="transmembrane region" description="Helical" evidence="2">
    <location>
        <begin position="479"/>
        <end position="502"/>
    </location>
</feature>
<keyword evidence="2" id="KW-0472">Membrane</keyword>
<dbReference type="HOGENOM" id="CLU_015056_0_0_1"/>
<proteinExistence type="predicted"/>
<evidence type="ECO:0000313" key="3">
    <source>
        <dbReference type="EMBL" id="EPQ26229.1"/>
    </source>
</evidence>
<dbReference type="Proteomes" id="UP000053664">
    <property type="component" value="Unassembled WGS sequence"/>
</dbReference>
<evidence type="ECO:0000313" key="4">
    <source>
        <dbReference type="Proteomes" id="UP000053664"/>
    </source>
</evidence>
<feature type="transmembrane region" description="Helical" evidence="2">
    <location>
        <begin position="275"/>
        <end position="298"/>
    </location>
</feature>
<accession>A0A061H229</accession>
<keyword evidence="2" id="KW-0812">Transmembrane</keyword>